<dbReference type="Proteomes" id="UP001431449">
    <property type="component" value="Unassembled WGS sequence"/>
</dbReference>
<dbReference type="PANTHER" id="PTHR39324:SF1">
    <property type="entry name" value="CALCIUM DODECIN"/>
    <property type="match status" value="1"/>
</dbReference>
<evidence type="ECO:0000313" key="1">
    <source>
        <dbReference type="EMBL" id="MCK7595478.1"/>
    </source>
</evidence>
<reference evidence="1" key="1">
    <citation type="submission" date="2022-04" db="EMBL/GenBank/DDBJ databases">
        <title>Lysobacter sp. CAU 1642 isolated from sea sand.</title>
        <authorList>
            <person name="Kim W."/>
        </authorList>
    </citation>
    <scope>NUCLEOTIDE SEQUENCE</scope>
    <source>
        <strain evidence="1">CAU 1642</strain>
    </source>
</reference>
<dbReference type="PANTHER" id="PTHR39324">
    <property type="entry name" value="CALCIUM DODECIN"/>
    <property type="match status" value="1"/>
</dbReference>
<evidence type="ECO:0000313" key="2">
    <source>
        <dbReference type="Proteomes" id="UP001431449"/>
    </source>
</evidence>
<dbReference type="Pfam" id="PF07311">
    <property type="entry name" value="Dodecin"/>
    <property type="match status" value="1"/>
</dbReference>
<dbReference type="RefSeq" id="WP_248211464.1">
    <property type="nucleotide sequence ID" value="NZ_JALNMH010000019.1"/>
</dbReference>
<name>A0ABT0GLQ1_9GAMM</name>
<dbReference type="InterPro" id="IPR036694">
    <property type="entry name" value="Dodecin-like_sf"/>
</dbReference>
<dbReference type="SUPFAM" id="SSF89807">
    <property type="entry name" value="Dodecin-like"/>
    <property type="match status" value="1"/>
</dbReference>
<dbReference type="InterPro" id="IPR025543">
    <property type="entry name" value="Dodecin-like"/>
</dbReference>
<dbReference type="Gene3D" id="3.30.1660.10">
    <property type="entry name" value="Flavin-binding protein dodecin"/>
    <property type="match status" value="1"/>
</dbReference>
<protein>
    <submittedName>
        <fullName evidence="1">Dodecin family protein</fullName>
    </submittedName>
</protein>
<comment type="caution">
    <text evidence="1">The sequence shown here is derived from an EMBL/GenBank/DDBJ whole genome shotgun (WGS) entry which is preliminary data.</text>
</comment>
<accession>A0ABT0GLQ1</accession>
<organism evidence="1 2">
    <name type="scientific">Pseudomarimonas salicorniae</name>
    <dbReference type="NCBI Taxonomy" id="2933270"/>
    <lineage>
        <taxon>Bacteria</taxon>
        <taxon>Pseudomonadati</taxon>
        <taxon>Pseudomonadota</taxon>
        <taxon>Gammaproteobacteria</taxon>
        <taxon>Lysobacterales</taxon>
        <taxon>Lysobacteraceae</taxon>
        <taxon>Pseudomarimonas</taxon>
    </lineage>
</organism>
<sequence length="76" mass="7967">MSVAKVIEVISVSKTSFDDAIKQGIARATETVSDVAGAWVKDQSVDVSGGKVTGYRVTLKLTFVLKGAGKAKPKAR</sequence>
<keyword evidence="2" id="KW-1185">Reference proteome</keyword>
<dbReference type="InterPro" id="IPR009923">
    <property type="entry name" value="Dodecin"/>
</dbReference>
<dbReference type="EMBL" id="JALNMH010000019">
    <property type="protein sequence ID" value="MCK7595478.1"/>
    <property type="molecule type" value="Genomic_DNA"/>
</dbReference>
<proteinExistence type="predicted"/>
<gene>
    <name evidence="1" type="ORF">M0G41_17620</name>
</gene>